<dbReference type="PANTHER" id="PTHR30050:SF4">
    <property type="entry name" value="ATP-BINDING PROTEIN RV3427C IN INSERTION SEQUENCE-RELATED"/>
    <property type="match status" value="1"/>
</dbReference>
<dbReference type="InterPro" id="IPR027417">
    <property type="entry name" value="P-loop_NTPase"/>
</dbReference>
<organism evidence="2 3">
    <name type="scientific">Comamonas sediminis</name>
    <dbReference type="NCBI Taxonomy" id="1783360"/>
    <lineage>
        <taxon>Bacteria</taxon>
        <taxon>Pseudomonadati</taxon>
        <taxon>Pseudomonadota</taxon>
        <taxon>Betaproteobacteria</taxon>
        <taxon>Burkholderiales</taxon>
        <taxon>Comamonadaceae</taxon>
        <taxon>Comamonas</taxon>
    </lineage>
</organism>
<reference evidence="2 3" key="1">
    <citation type="journal article" date="2016" name="Int. J. Syst. Evol. Microbiol.">
        <title>Description of Comamonas sediminis sp. nov., isolated from lagoon sediments.</title>
        <authorList>
            <person name="Subhash Y."/>
            <person name="Bang J.J."/>
            <person name="You T.H."/>
            <person name="Lee S.S."/>
        </authorList>
    </citation>
    <scope>NUCLEOTIDE SEQUENCE [LARGE SCALE GENOMIC DNA]</scope>
    <source>
        <strain evidence="2 3">JCM 31169</strain>
    </source>
</reference>
<accession>A0ABV4B234</accession>
<dbReference type="InterPro" id="IPR002611">
    <property type="entry name" value="IstB_ATP-bd"/>
</dbReference>
<dbReference type="RefSeq" id="WP_369459881.1">
    <property type="nucleotide sequence ID" value="NZ_JBGBDC010000004.1"/>
</dbReference>
<dbReference type="SUPFAM" id="SSF52540">
    <property type="entry name" value="P-loop containing nucleoside triphosphate hydrolases"/>
    <property type="match status" value="1"/>
</dbReference>
<dbReference type="Proteomes" id="UP001562178">
    <property type="component" value="Unassembled WGS sequence"/>
</dbReference>
<dbReference type="EMBL" id="JBGBDC010000004">
    <property type="protein sequence ID" value="MEY2251437.1"/>
    <property type="molecule type" value="Genomic_DNA"/>
</dbReference>
<keyword evidence="3" id="KW-1185">Reference proteome</keyword>
<proteinExistence type="predicted"/>
<keyword evidence="2" id="KW-0547">Nucleotide-binding</keyword>
<name>A0ABV4B234_9BURK</name>
<gene>
    <name evidence="2" type="ORF">AB7A72_10510</name>
</gene>
<comment type="caution">
    <text evidence="2">The sequence shown here is derived from an EMBL/GenBank/DDBJ whole genome shotgun (WGS) entry which is preliminary data.</text>
</comment>
<keyword evidence="2" id="KW-0067">ATP-binding</keyword>
<sequence length="250" mass="27844">MTDTRKENCPIHGDYSARVNAETGRWTRCWGCVEAEIQAQEAQDRQREKAAEAGQVLAQLLDSSGMEGRMLRASFESYEARTPAQAAVLTACKAFAESVDLDGGRNLWLIGPPGTGKTHLGSAIVSHLIRERGIPAAIYSAREIVRLLRATWGRNRDEDAETESEVIDRLGEIGLLVLDEVGVGFDKEAERTQILDVIDRRYKLGRPTVVLSNLHAKDVKPVLGPRAFDRLRDGAEMHICAWESHRKENR</sequence>
<dbReference type="CDD" id="cd00009">
    <property type="entry name" value="AAA"/>
    <property type="match status" value="1"/>
</dbReference>
<dbReference type="GO" id="GO:0005524">
    <property type="term" value="F:ATP binding"/>
    <property type="evidence" value="ECO:0007669"/>
    <property type="project" value="UniProtKB-KW"/>
</dbReference>
<evidence type="ECO:0000313" key="2">
    <source>
        <dbReference type="EMBL" id="MEY2251437.1"/>
    </source>
</evidence>
<dbReference type="Pfam" id="PF01695">
    <property type="entry name" value="IstB_IS21"/>
    <property type="match status" value="1"/>
</dbReference>
<feature type="domain" description="IstB-like ATP-binding" evidence="1">
    <location>
        <begin position="93"/>
        <end position="226"/>
    </location>
</feature>
<dbReference type="PANTHER" id="PTHR30050">
    <property type="entry name" value="CHROMOSOMAL REPLICATION INITIATOR PROTEIN DNAA"/>
    <property type="match status" value="1"/>
</dbReference>
<evidence type="ECO:0000313" key="3">
    <source>
        <dbReference type="Proteomes" id="UP001562178"/>
    </source>
</evidence>
<protein>
    <submittedName>
        <fullName evidence="2">ATP-binding protein</fullName>
    </submittedName>
</protein>
<dbReference type="Gene3D" id="3.40.50.300">
    <property type="entry name" value="P-loop containing nucleotide triphosphate hydrolases"/>
    <property type="match status" value="1"/>
</dbReference>
<evidence type="ECO:0000259" key="1">
    <source>
        <dbReference type="Pfam" id="PF01695"/>
    </source>
</evidence>